<dbReference type="EMBL" id="CP081303">
    <property type="protein sequence ID" value="QZE13994.1"/>
    <property type="molecule type" value="Genomic_DNA"/>
</dbReference>
<sequence length="115" mass="13555">MQIRIQKLHLRTYIGFNKEEQEKKQDIYVHIKIQVPFHEKLESDDVSSIYNYKSITKQVILFVEENRFLLLEKLTNNIADIVLSDSRVESVEVEVEKPFALRFADSVSVTIVKEK</sequence>
<evidence type="ECO:0000313" key="1">
    <source>
        <dbReference type="EMBL" id="QZE13994.1"/>
    </source>
</evidence>
<organism evidence="1 2">
    <name type="scientific">Halosquirtibacter laminarini</name>
    <dbReference type="NCBI Taxonomy" id="3374600"/>
    <lineage>
        <taxon>Bacteria</taxon>
        <taxon>Pseudomonadati</taxon>
        <taxon>Bacteroidota</taxon>
        <taxon>Bacteroidia</taxon>
        <taxon>Marinilabiliales</taxon>
        <taxon>Prolixibacteraceae</taxon>
        <taxon>Halosquirtibacter</taxon>
    </lineage>
</organism>
<name>A0AC61NEL8_9BACT</name>
<protein>
    <submittedName>
        <fullName evidence="1">FolB domain-containing protein</fullName>
    </submittedName>
</protein>
<keyword evidence="2" id="KW-1185">Reference proteome</keyword>
<reference evidence="1" key="1">
    <citation type="submission" date="2021-08" db="EMBL/GenBank/DDBJ databases">
        <title>Novel anaerobic bacterium isolated from sea squirt in East Sea, Republic of Korea.</title>
        <authorList>
            <person name="Nguyen T.H."/>
            <person name="Li Z."/>
            <person name="Lee Y.-J."/>
            <person name="Ko J."/>
            <person name="Kim S.-G."/>
        </authorList>
    </citation>
    <scope>NUCLEOTIDE SEQUENCE</scope>
    <source>
        <strain evidence="1">KCTC 25031</strain>
    </source>
</reference>
<proteinExistence type="predicted"/>
<gene>
    <name evidence="1" type="ORF">K4L44_15915</name>
</gene>
<evidence type="ECO:0000313" key="2">
    <source>
        <dbReference type="Proteomes" id="UP000826212"/>
    </source>
</evidence>
<accession>A0AC61NEL8</accession>
<dbReference type="Proteomes" id="UP000826212">
    <property type="component" value="Chromosome"/>
</dbReference>